<sequence length="418" mass="44919">MHFDHNLLRKPPHRPPDHHHHALVDMTSTDKGKSKRPDPPHRSSSFNKRHASFDSPREVPLPSPMRGPPNGPVFDDDNDWELVNPTSAKLQKAKQPKQNIQNSTPSATSIAPTSPPSAFASKPSKLKSHPQPPQQSTILPYSRPYSLPEAHSYQGRQANAATLPPPTVDRTSSASLPLPMQVPFSALPKVITKPSVPSPVYERPAAEASLRPPLHSAASSTSSGSSGSLPSAPPSRSHSHSPTPDSTSPSSVSYPATKRGPAPMPPAEQTTSHGGVASYRPPRTTYTPVPTAPPDDMTTAITRTPSIRGSAASFPPPEPPVILPGAEEVESTTAEYKLIVRLPGFKRDGITLATKKRRILHLVADSWEAGGGHFERRISFGYDADLSQVRAEFDGELLRVVIPRRVPPDMAGATVPST</sequence>
<evidence type="ECO:0000313" key="4">
    <source>
        <dbReference type="EMBL" id="KAF7306977.1"/>
    </source>
</evidence>
<feature type="region of interest" description="Disordered" evidence="2">
    <location>
        <begin position="1"/>
        <end position="178"/>
    </location>
</feature>
<reference evidence="4" key="1">
    <citation type="submission" date="2020-05" db="EMBL/GenBank/DDBJ databases">
        <title>Mycena genomes resolve the evolution of fungal bioluminescence.</title>
        <authorList>
            <person name="Tsai I.J."/>
        </authorList>
    </citation>
    <scope>NUCLEOTIDE SEQUENCE</scope>
    <source>
        <strain evidence="4">171206Taipei</strain>
    </source>
</reference>
<organism evidence="4 5">
    <name type="scientific">Mycena indigotica</name>
    <dbReference type="NCBI Taxonomy" id="2126181"/>
    <lineage>
        <taxon>Eukaryota</taxon>
        <taxon>Fungi</taxon>
        <taxon>Dikarya</taxon>
        <taxon>Basidiomycota</taxon>
        <taxon>Agaricomycotina</taxon>
        <taxon>Agaricomycetes</taxon>
        <taxon>Agaricomycetidae</taxon>
        <taxon>Agaricales</taxon>
        <taxon>Marasmiineae</taxon>
        <taxon>Mycenaceae</taxon>
        <taxon>Mycena</taxon>
    </lineage>
</organism>
<dbReference type="Gene3D" id="2.60.40.790">
    <property type="match status" value="1"/>
</dbReference>
<dbReference type="RefSeq" id="XP_037221996.1">
    <property type="nucleotide sequence ID" value="XM_037361704.1"/>
</dbReference>
<feature type="compositionally biased region" description="Low complexity" evidence="2">
    <location>
        <begin position="279"/>
        <end position="289"/>
    </location>
</feature>
<dbReference type="CDD" id="cd06464">
    <property type="entry name" value="ACD_sHsps-like"/>
    <property type="match status" value="1"/>
</dbReference>
<comment type="similarity">
    <text evidence="1">Belongs to the small heat shock protein (HSP20) family.</text>
</comment>
<gene>
    <name evidence="4" type="ORF">MIND_00490500</name>
</gene>
<feature type="compositionally biased region" description="Low complexity" evidence="2">
    <location>
        <begin position="103"/>
        <end position="123"/>
    </location>
</feature>
<proteinExistence type="inferred from homology"/>
<protein>
    <submittedName>
        <fullName evidence="4">CBS-domain-containing protein</fullName>
    </submittedName>
</protein>
<evidence type="ECO:0000256" key="2">
    <source>
        <dbReference type="SAM" id="MobiDB-lite"/>
    </source>
</evidence>
<accession>A0A8H6W6T8</accession>
<keyword evidence="5" id="KW-1185">Reference proteome</keyword>
<comment type="caution">
    <text evidence="4">The sequence shown here is derived from an EMBL/GenBank/DDBJ whole genome shotgun (WGS) entry which is preliminary data.</text>
</comment>
<dbReference type="InterPro" id="IPR008978">
    <property type="entry name" value="HSP20-like_chaperone"/>
</dbReference>
<dbReference type="InterPro" id="IPR002068">
    <property type="entry name" value="A-crystallin/Hsp20_dom"/>
</dbReference>
<dbReference type="PROSITE" id="PS01031">
    <property type="entry name" value="SHSP"/>
    <property type="match status" value="1"/>
</dbReference>
<feature type="compositionally biased region" description="Pro residues" evidence="2">
    <location>
        <begin position="59"/>
        <end position="71"/>
    </location>
</feature>
<feature type="region of interest" description="Disordered" evidence="2">
    <location>
        <begin position="191"/>
        <end position="298"/>
    </location>
</feature>
<dbReference type="OrthoDB" id="1431247at2759"/>
<dbReference type="EMBL" id="JACAZF010000004">
    <property type="protein sequence ID" value="KAF7306977.1"/>
    <property type="molecule type" value="Genomic_DNA"/>
</dbReference>
<evidence type="ECO:0000313" key="5">
    <source>
        <dbReference type="Proteomes" id="UP000636479"/>
    </source>
</evidence>
<feature type="compositionally biased region" description="Basic residues" evidence="2">
    <location>
        <begin position="8"/>
        <end position="21"/>
    </location>
</feature>
<feature type="compositionally biased region" description="Basic and acidic residues" evidence="2">
    <location>
        <begin position="28"/>
        <end position="41"/>
    </location>
</feature>
<dbReference type="GeneID" id="59344220"/>
<dbReference type="Proteomes" id="UP000636479">
    <property type="component" value="Unassembled WGS sequence"/>
</dbReference>
<feature type="domain" description="SHSP" evidence="3">
    <location>
        <begin position="312"/>
        <end position="418"/>
    </location>
</feature>
<name>A0A8H6W6T8_9AGAR</name>
<evidence type="ECO:0000256" key="1">
    <source>
        <dbReference type="PROSITE-ProRule" id="PRU00285"/>
    </source>
</evidence>
<dbReference type="SUPFAM" id="SSF49764">
    <property type="entry name" value="HSP20-like chaperones"/>
    <property type="match status" value="1"/>
</dbReference>
<dbReference type="AlphaFoldDB" id="A0A8H6W6T8"/>
<feature type="compositionally biased region" description="Low complexity" evidence="2">
    <location>
        <begin position="212"/>
        <end position="255"/>
    </location>
</feature>
<evidence type="ECO:0000259" key="3">
    <source>
        <dbReference type="PROSITE" id="PS01031"/>
    </source>
</evidence>